<protein>
    <recommendedName>
        <fullName evidence="3">Protein kinase domain-containing protein</fullName>
    </recommendedName>
</protein>
<dbReference type="Proteomes" id="UP000541444">
    <property type="component" value="Unassembled WGS sequence"/>
</dbReference>
<dbReference type="PROSITE" id="PS50011">
    <property type="entry name" value="PROTEIN_KINASE_DOM"/>
    <property type="match status" value="1"/>
</dbReference>
<dbReference type="Pfam" id="PF00069">
    <property type="entry name" value="Pkinase"/>
    <property type="match status" value="1"/>
</dbReference>
<dbReference type="GO" id="GO:0005524">
    <property type="term" value="F:ATP binding"/>
    <property type="evidence" value="ECO:0007669"/>
    <property type="project" value="UniProtKB-KW"/>
</dbReference>
<dbReference type="InterPro" id="IPR000719">
    <property type="entry name" value="Prot_kinase_dom"/>
</dbReference>
<sequence length="409" mass="46689">MFSWWSRRAKSKEEEEEEEKIFIENGGKLLEQVIKSCGCKYRPFRIFSSGELTLAKDAYDLQHHRQCLDFELNMGIHEERYILLKTCHNSTEGIKQLFEEAAIALEIRNHKNIMKFLGCCLETKVVLVYECHSKRRLSNLLHDPKGALSSENLYSALSWGSKLRIATEIADAVTYMHISTSTPIIHRDIKSSNIFLDNQNVTKLFGFDHSLKMPLGDDHVEADVAGTVGYLAPECCIESIFTEMCDVYGFGVLLLEILTEKMPLYQYYDKEYFEKGHSASCGQSSFNEDDQELYGLSVDKLNLSEIKSTSDCSSCFAEVNVDDELHVLAGETSERDHQSKGEGKKYIRHMSKKQVIQASLEVNILSEGETKQLMACITLAWQCRKDNPTKRPSMKEVTEELRRIKTIKG</sequence>
<evidence type="ECO:0000259" key="3">
    <source>
        <dbReference type="PROSITE" id="PS50011"/>
    </source>
</evidence>
<gene>
    <name evidence="4" type="ORF">GIB67_033744</name>
</gene>
<accession>A0A7J7P4L1</accession>
<dbReference type="GO" id="GO:0004674">
    <property type="term" value="F:protein serine/threonine kinase activity"/>
    <property type="evidence" value="ECO:0007669"/>
    <property type="project" value="TreeGrafter"/>
</dbReference>
<evidence type="ECO:0000256" key="2">
    <source>
        <dbReference type="ARBA" id="ARBA00022840"/>
    </source>
</evidence>
<dbReference type="GO" id="GO:0005886">
    <property type="term" value="C:plasma membrane"/>
    <property type="evidence" value="ECO:0007669"/>
    <property type="project" value="TreeGrafter"/>
</dbReference>
<dbReference type="OrthoDB" id="75710at2759"/>
<evidence type="ECO:0000256" key="1">
    <source>
        <dbReference type="ARBA" id="ARBA00022741"/>
    </source>
</evidence>
<keyword evidence="1" id="KW-0547">Nucleotide-binding</keyword>
<dbReference type="Gene3D" id="1.10.510.10">
    <property type="entry name" value="Transferase(Phosphotransferase) domain 1"/>
    <property type="match status" value="2"/>
</dbReference>
<keyword evidence="5" id="KW-1185">Reference proteome</keyword>
<dbReference type="PANTHER" id="PTHR27005">
    <property type="entry name" value="WALL-ASSOCIATED RECEPTOR KINASE-LIKE 21"/>
    <property type="match status" value="1"/>
</dbReference>
<proteinExistence type="predicted"/>
<dbReference type="InterPro" id="IPR045274">
    <property type="entry name" value="WAK-like"/>
</dbReference>
<evidence type="ECO:0000313" key="5">
    <source>
        <dbReference type="Proteomes" id="UP000541444"/>
    </source>
</evidence>
<name>A0A7J7P4L1_9MAGN</name>
<dbReference type="InterPro" id="IPR011009">
    <property type="entry name" value="Kinase-like_dom_sf"/>
</dbReference>
<dbReference type="PROSITE" id="PS00108">
    <property type="entry name" value="PROTEIN_KINASE_ST"/>
    <property type="match status" value="1"/>
</dbReference>
<dbReference type="AlphaFoldDB" id="A0A7J7P4L1"/>
<dbReference type="PANTHER" id="PTHR27005:SF168">
    <property type="entry name" value="WALL-ASSOCIATED RECEPTOR KINASE 17"/>
    <property type="match status" value="1"/>
</dbReference>
<dbReference type="GO" id="GO:0007166">
    <property type="term" value="P:cell surface receptor signaling pathway"/>
    <property type="evidence" value="ECO:0007669"/>
    <property type="project" value="InterPro"/>
</dbReference>
<keyword evidence="2" id="KW-0067">ATP-binding</keyword>
<evidence type="ECO:0000313" key="4">
    <source>
        <dbReference type="EMBL" id="KAF6174212.1"/>
    </source>
</evidence>
<dbReference type="SUPFAM" id="SSF56112">
    <property type="entry name" value="Protein kinase-like (PK-like)"/>
    <property type="match status" value="1"/>
</dbReference>
<comment type="caution">
    <text evidence="4">The sequence shown here is derived from an EMBL/GenBank/DDBJ whole genome shotgun (WGS) entry which is preliminary data.</text>
</comment>
<feature type="domain" description="Protein kinase" evidence="3">
    <location>
        <begin position="41"/>
        <end position="404"/>
    </location>
</feature>
<reference evidence="4 5" key="1">
    <citation type="journal article" date="2020" name="IScience">
        <title>Genome Sequencing of the Endangered Kingdonia uniflora (Circaeasteraceae, Ranunculales) Reveals Potential Mechanisms of Evolutionary Specialization.</title>
        <authorList>
            <person name="Sun Y."/>
            <person name="Deng T."/>
            <person name="Zhang A."/>
            <person name="Moore M.J."/>
            <person name="Landis J.B."/>
            <person name="Lin N."/>
            <person name="Zhang H."/>
            <person name="Zhang X."/>
            <person name="Huang J."/>
            <person name="Zhang X."/>
            <person name="Sun H."/>
            <person name="Wang H."/>
        </authorList>
    </citation>
    <scope>NUCLEOTIDE SEQUENCE [LARGE SCALE GENOMIC DNA]</scope>
    <source>
        <strain evidence="4">TB1705</strain>
        <tissue evidence="4">Leaf</tissue>
    </source>
</reference>
<dbReference type="InterPro" id="IPR008271">
    <property type="entry name" value="Ser/Thr_kinase_AS"/>
</dbReference>
<dbReference type="EMBL" id="JACGCM010000287">
    <property type="protein sequence ID" value="KAF6174212.1"/>
    <property type="molecule type" value="Genomic_DNA"/>
</dbReference>
<dbReference type="SMART" id="SM00220">
    <property type="entry name" value="S_TKc"/>
    <property type="match status" value="1"/>
</dbReference>
<organism evidence="4 5">
    <name type="scientific">Kingdonia uniflora</name>
    <dbReference type="NCBI Taxonomy" id="39325"/>
    <lineage>
        <taxon>Eukaryota</taxon>
        <taxon>Viridiplantae</taxon>
        <taxon>Streptophyta</taxon>
        <taxon>Embryophyta</taxon>
        <taxon>Tracheophyta</taxon>
        <taxon>Spermatophyta</taxon>
        <taxon>Magnoliopsida</taxon>
        <taxon>Ranunculales</taxon>
        <taxon>Circaeasteraceae</taxon>
        <taxon>Kingdonia</taxon>
    </lineage>
</organism>